<evidence type="ECO:0000313" key="2">
    <source>
        <dbReference type="EMBL" id="CAD7463238.1"/>
    </source>
</evidence>
<organism evidence="2">
    <name type="scientific">Timema tahoe</name>
    <dbReference type="NCBI Taxonomy" id="61484"/>
    <lineage>
        <taxon>Eukaryota</taxon>
        <taxon>Metazoa</taxon>
        <taxon>Ecdysozoa</taxon>
        <taxon>Arthropoda</taxon>
        <taxon>Hexapoda</taxon>
        <taxon>Insecta</taxon>
        <taxon>Pterygota</taxon>
        <taxon>Neoptera</taxon>
        <taxon>Polyneoptera</taxon>
        <taxon>Phasmatodea</taxon>
        <taxon>Timematodea</taxon>
        <taxon>Timematoidea</taxon>
        <taxon>Timematidae</taxon>
        <taxon>Timema</taxon>
    </lineage>
</organism>
<accession>A0A7R9IRS5</accession>
<name>A0A7R9IRS5_9NEOP</name>
<protein>
    <submittedName>
        <fullName evidence="2">Uncharacterized protein</fullName>
    </submittedName>
</protein>
<dbReference type="EMBL" id="OE007547">
    <property type="protein sequence ID" value="CAD7463238.1"/>
    <property type="molecule type" value="Genomic_DNA"/>
</dbReference>
<dbReference type="AlphaFoldDB" id="A0A7R9IRS5"/>
<feature type="compositionally biased region" description="Basic and acidic residues" evidence="1">
    <location>
        <begin position="53"/>
        <end position="65"/>
    </location>
</feature>
<reference evidence="2" key="1">
    <citation type="submission" date="2020-11" db="EMBL/GenBank/DDBJ databases">
        <authorList>
            <person name="Tran Van P."/>
        </authorList>
    </citation>
    <scope>NUCLEOTIDE SEQUENCE</scope>
</reference>
<feature type="compositionally biased region" description="Polar residues" evidence="1">
    <location>
        <begin position="87"/>
        <end position="98"/>
    </location>
</feature>
<sequence length="270" mass="29219">MDTEGSFARDNADRNKERTTHRRNITVAQSSRDRHNGGSDKNSIQTPGVVESRQTHHSDKPHRGGLEVSLLGGNSSEIKQVAINKTKPYTSQGQVRQNKPTDDKNMTYKYSASSLIEVPSVSDDHKKNGSHGRQKRQLSQVLNGFQTPSTSFSCKGKIPGGYYADLGSNCQIFHICSQGRHGSSVGLATLVPRKVARNCVLLVILDGHDQSPRVVRGQVHICTTCVETSSHVATTFSSLNSLSLSLSLSGQVLYSEPVTASHVVLPALGS</sequence>
<feature type="region of interest" description="Disordered" evidence="1">
    <location>
        <begin position="1"/>
        <end position="70"/>
    </location>
</feature>
<feature type="region of interest" description="Disordered" evidence="1">
    <location>
        <begin position="84"/>
        <end position="105"/>
    </location>
</feature>
<evidence type="ECO:0000256" key="1">
    <source>
        <dbReference type="SAM" id="MobiDB-lite"/>
    </source>
</evidence>
<proteinExistence type="predicted"/>
<gene>
    <name evidence="2" type="ORF">TTEB3V08_LOCUS11124</name>
</gene>